<dbReference type="AlphaFoldDB" id="A0A836BTH6"/>
<feature type="compositionally biased region" description="Basic and acidic residues" evidence="1">
    <location>
        <begin position="186"/>
        <end position="207"/>
    </location>
</feature>
<organism evidence="2 3">
    <name type="scientific">Edaphochlamys debaryana</name>
    <dbReference type="NCBI Taxonomy" id="47281"/>
    <lineage>
        <taxon>Eukaryota</taxon>
        <taxon>Viridiplantae</taxon>
        <taxon>Chlorophyta</taxon>
        <taxon>core chlorophytes</taxon>
        <taxon>Chlorophyceae</taxon>
        <taxon>CS clade</taxon>
        <taxon>Chlamydomonadales</taxon>
        <taxon>Chlamydomonadales incertae sedis</taxon>
        <taxon>Edaphochlamys</taxon>
    </lineage>
</organism>
<dbReference type="OrthoDB" id="550390at2759"/>
<reference evidence="2" key="1">
    <citation type="journal article" date="2020" name="bioRxiv">
        <title>Comparative genomics of Chlamydomonas.</title>
        <authorList>
            <person name="Craig R.J."/>
            <person name="Hasan A.R."/>
            <person name="Ness R.W."/>
            <person name="Keightley P.D."/>
        </authorList>
    </citation>
    <scope>NUCLEOTIDE SEQUENCE</scope>
    <source>
        <strain evidence="2">CCAP 11/70</strain>
    </source>
</reference>
<proteinExistence type="predicted"/>
<comment type="caution">
    <text evidence="2">The sequence shown here is derived from an EMBL/GenBank/DDBJ whole genome shotgun (WGS) entry which is preliminary data.</text>
</comment>
<evidence type="ECO:0000313" key="2">
    <source>
        <dbReference type="EMBL" id="KAG2486849.1"/>
    </source>
</evidence>
<sequence length="253" mass="27539">METVNLEGVQDLVERRKLQDATVCSFLGGNFTQATPKNGPASRCIDQAACLNINYVNRCTARNASGVSYTYCQVCLLWDNSRNCRKRAGSETLSHVCAADMSFPVIPGDGLAPATGQTFKRNDWQGGLSAAFCQWVRWADGEASVPVRFTVKDGNNPCLESGTEPLSYTLNGLAATCQGPRTFGFSKDREAKPKPRAKPKPEAEPKPHPKPKPGAQSKDRKAEPEPLSKPKPEAQPKSRAGPQPQDWEAQPKP</sequence>
<evidence type="ECO:0000256" key="1">
    <source>
        <dbReference type="SAM" id="MobiDB-lite"/>
    </source>
</evidence>
<dbReference type="EMBL" id="JAEHOE010000106">
    <property type="protein sequence ID" value="KAG2486849.1"/>
    <property type="molecule type" value="Genomic_DNA"/>
</dbReference>
<name>A0A836BTH6_9CHLO</name>
<keyword evidence="3" id="KW-1185">Reference proteome</keyword>
<accession>A0A836BTH6</accession>
<feature type="region of interest" description="Disordered" evidence="1">
    <location>
        <begin position="180"/>
        <end position="253"/>
    </location>
</feature>
<protein>
    <submittedName>
        <fullName evidence="2">Uncharacterized protein</fullName>
    </submittedName>
</protein>
<dbReference type="Proteomes" id="UP000612055">
    <property type="component" value="Unassembled WGS sequence"/>
</dbReference>
<feature type="compositionally biased region" description="Basic and acidic residues" evidence="1">
    <location>
        <begin position="217"/>
        <end position="236"/>
    </location>
</feature>
<evidence type="ECO:0000313" key="3">
    <source>
        <dbReference type="Proteomes" id="UP000612055"/>
    </source>
</evidence>
<gene>
    <name evidence="2" type="ORF">HYH03_014532</name>
</gene>